<dbReference type="PANTHER" id="PTHR40124">
    <property type="match status" value="1"/>
</dbReference>
<protein>
    <recommendedName>
        <fullName evidence="3">Polysaccharide lyase 14 domain-containing protein</fullName>
    </recommendedName>
</protein>
<evidence type="ECO:0000313" key="4">
    <source>
        <dbReference type="EMBL" id="RKP11230.1"/>
    </source>
</evidence>
<dbReference type="Pfam" id="PF21294">
    <property type="entry name" value="Polysacc_lyase_14"/>
    <property type="match status" value="1"/>
</dbReference>
<dbReference type="Proteomes" id="UP000267251">
    <property type="component" value="Unassembled WGS sequence"/>
</dbReference>
<feature type="region of interest" description="Disordered" evidence="1">
    <location>
        <begin position="174"/>
        <end position="195"/>
    </location>
</feature>
<keyword evidence="2" id="KW-0732">Signal</keyword>
<gene>
    <name evidence="4" type="ORF">BJ684DRAFT_18151</name>
</gene>
<feature type="domain" description="Polysaccharide lyase 14" evidence="3">
    <location>
        <begin position="253"/>
        <end position="332"/>
    </location>
</feature>
<dbReference type="EMBL" id="KZ989087">
    <property type="protein sequence ID" value="RKP11230.1"/>
    <property type="molecule type" value="Genomic_DNA"/>
</dbReference>
<feature type="compositionally biased region" description="Basic residues" evidence="1">
    <location>
        <begin position="85"/>
        <end position="97"/>
    </location>
</feature>
<dbReference type="InterPro" id="IPR048958">
    <property type="entry name" value="Polysacc_lyase_14"/>
</dbReference>
<evidence type="ECO:0000256" key="2">
    <source>
        <dbReference type="SAM" id="SignalP"/>
    </source>
</evidence>
<feature type="signal peptide" evidence="2">
    <location>
        <begin position="1"/>
        <end position="20"/>
    </location>
</feature>
<sequence>MLPPSHPLLILLPTLYLVAASQSHADHPIHAPSLDGTLLPMNDEFLGEEFVPLDDSEGPIDMKNVPSLSGQEGPINQKSPLQIYAKKRHSHRRHGNKGRGPQLPTNPTTAVVPQAIAITKGTASSSPPTRLSGSEREENADPAHTPASPAMAASDEDVMELFRQDQALIADASTPIHPKAGRPGRSSSATPLTIPPIPADRSSWVSPLFPAATEANGRAVAPVAWFAESWNTTKEAYGQENRQWALDPVDPSLTALQVTYPAGSSNPGGEIVGGTGLYAQPLHYRPDRPSWMQYQVYFPQDFDFVKGGKLPGLFAGHPSCSGGSSSEDCFSA</sequence>
<reference evidence="5" key="1">
    <citation type="journal article" date="2018" name="Nat. Microbiol.">
        <title>Leveraging single-cell genomics to expand the fungal tree of life.</title>
        <authorList>
            <person name="Ahrendt S.R."/>
            <person name="Quandt C.A."/>
            <person name="Ciobanu D."/>
            <person name="Clum A."/>
            <person name="Salamov A."/>
            <person name="Andreopoulos B."/>
            <person name="Cheng J.F."/>
            <person name="Woyke T."/>
            <person name="Pelin A."/>
            <person name="Henrissat B."/>
            <person name="Reynolds N.K."/>
            <person name="Benny G.L."/>
            <person name="Smith M.E."/>
            <person name="James T.Y."/>
            <person name="Grigoriev I.V."/>
        </authorList>
    </citation>
    <scope>NUCLEOTIDE SEQUENCE [LARGE SCALE GENOMIC DNA]</scope>
</reference>
<feature type="region of interest" description="Disordered" evidence="1">
    <location>
        <begin position="52"/>
        <end position="153"/>
    </location>
</feature>
<feature type="non-terminal residue" evidence="4">
    <location>
        <position position="332"/>
    </location>
</feature>
<feature type="chain" id="PRO_5020511245" description="Polysaccharide lyase 14 domain-containing protein" evidence="2">
    <location>
        <begin position="21"/>
        <end position="332"/>
    </location>
</feature>
<feature type="compositionally biased region" description="Polar residues" evidence="1">
    <location>
        <begin position="121"/>
        <end position="132"/>
    </location>
</feature>
<dbReference type="OrthoDB" id="10069995at2759"/>
<dbReference type="PANTHER" id="PTHR40124:SF1">
    <property type="entry name" value="DISAGGREGATASE RELATED REPEAT PROTEIN"/>
    <property type="match status" value="1"/>
</dbReference>
<evidence type="ECO:0000313" key="5">
    <source>
        <dbReference type="Proteomes" id="UP000267251"/>
    </source>
</evidence>
<proteinExistence type="predicted"/>
<name>A0A4P9Y0D5_9FUNG</name>
<evidence type="ECO:0000259" key="3">
    <source>
        <dbReference type="Pfam" id="PF21294"/>
    </source>
</evidence>
<feature type="compositionally biased region" description="Polar residues" evidence="1">
    <location>
        <begin position="66"/>
        <end position="80"/>
    </location>
</feature>
<keyword evidence="5" id="KW-1185">Reference proteome</keyword>
<dbReference type="AlphaFoldDB" id="A0A4P9Y0D5"/>
<organism evidence="4 5">
    <name type="scientific">Piptocephalis cylindrospora</name>
    <dbReference type="NCBI Taxonomy" id="1907219"/>
    <lineage>
        <taxon>Eukaryota</taxon>
        <taxon>Fungi</taxon>
        <taxon>Fungi incertae sedis</taxon>
        <taxon>Zoopagomycota</taxon>
        <taxon>Zoopagomycotina</taxon>
        <taxon>Zoopagomycetes</taxon>
        <taxon>Zoopagales</taxon>
        <taxon>Piptocephalidaceae</taxon>
        <taxon>Piptocephalis</taxon>
    </lineage>
</organism>
<dbReference type="Gene3D" id="2.60.120.200">
    <property type="match status" value="1"/>
</dbReference>
<accession>A0A4P9Y0D5</accession>
<evidence type="ECO:0000256" key="1">
    <source>
        <dbReference type="SAM" id="MobiDB-lite"/>
    </source>
</evidence>